<evidence type="ECO:0000256" key="6">
    <source>
        <dbReference type="ARBA" id="ARBA00022989"/>
    </source>
</evidence>
<comment type="caution">
    <text evidence="9">The sequence shown here is derived from an EMBL/GenBank/DDBJ whole genome shotgun (WGS) entry which is preliminary data.</text>
</comment>
<dbReference type="GO" id="GO:0016020">
    <property type="term" value="C:membrane"/>
    <property type="evidence" value="ECO:0007669"/>
    <property type="project" value="UniProtKB-SubCell"/>
</dbReference>
<evidence type="ECO:0000313" key="9">
    <source>
        <dbReference type="EMBL" id="NBI30879.1"/>
    </source>
</evidence>
<name>A0A6N9Q7U5_9BACL</name>
<feature type="transmembrane region" description="Helical" evidence="8">
    <location>
        <begin position="334"/>
        <end position="355"/>
    </location>
</feature>
<evidence type="ECO:0000256" key="8">
    <source>
        <dbReference type="SAM" id="Phobius"/>
    </source>
</evidence>
<gene>
    <name evidence="9" type="ORF">ERL59_18165</name>
</gene>
<keyword evidence="4" id="KW-0309">Germination</keyword>
<feature type="transmembrane region" description="Helical" evidence="8">
    <location>
        <begin position="275"/>
        <end position="300"/>
    </location>
</feature>
<feature type="transmembrane region" description="Helical" evidence="8">
    <location>
        <begin position="12"/>
        <end position="34"/>
    </location>
</feature>
<proteinExistence type="inferred from homology"/>
<dbReference type="InterPro" id="IPR004761">
    <property type="entry name" value="Spore_GerAB"/>
</dbReference>
<evidence type="ECO:0000256" key="1">
    <source>
        <dbReference type="ARBA" id="ARBA00004141"/>
    </source>
</evidence>
<keyword evidence="10" id="KW-1185">Reference proteome</keyword>
<keyword evidence="7 8" id="KW-0472">Membrane</keyword>
<keyword evidence="6 8" id="KW-1133">Transmembrane helix</keyword>
<dbReference type="RefSeq" id="WP_160647686.1">
    <property type="nucleotide sequence ID" value="NZ_SIJB01000043.1"/>
</dbReference>
<evidence type="ECO:0000256" key="3">
    <source>
        <dbReference type="ARBA" id="ARBA00022448"/>
    </source>
</evidence>
<comment type="similarity">
    <text evidence="2">Belongs to the amino acid-polyamine-organocation (APC) superfamily. Spore germination protein (SGP) (TC 2.A.3.9) family.</text>
</comment>
<dbReference type="OrthoDB" id="2078716at2"/>
<dbReference type="EMBL" id="SIJB01000043">
    <property type="protein sequence ID" value="NBI30879.1"/>
    <property type="molecule type" value="Genomic_DNA"/>
</dbReference>
<evidence type="ECO:0000256" key="5">
    <source>
        <dbReference type="ARBA" id="ARBA00022692"/>
    </source>
</evidence>
<evidence type="ECO:0000256" key="4">
    <source>
        <dbReference type="ARBA" id="ARBA00022544"/>
    </source>
</evidence>
<feature type="transmembrane region" description="Helical" evidence="8">
    <location>
        <begin position="307"/>
        <end position="328"/>
    </location>
</feature>
<dbReference type="Gene3D" id="1.20.1740.10">
    <property type="entry name" value="Amino acid/polyamine transporter I"/>
    <property type="match status" value="1"/>
</dbReference>
<feature type="transmembrane region" description="Helical" evidence="8">
    <location>
        <begin position="40"/>
        <end position="61"/>
    </location>
</feature>
<dbReference type="PANTHER" id="PTHR34975:SF2">
    <property type="entry name" value="SPORE GERMINATION PROTEIN A2"/>
    <property type="match status" value="1"/>
</dbReference>
<protein>
    <submittedName>
        <fullName evidence="9">Amino acid permease</fullName>
    </submittedName>
</protein>
<dbReference type="NCBIfam" id="TIGR00912">
    <property type="entry name" value="2A0309"/>
    <property type="match status" value="1"/>
</dbReference>
<evidence type="ECO:0000256" key="7">
    <source>
        <dbReference type="ARBA" id="ARBA00023136"/>
    </source>
</evidence>
<dbReference type="AlphaFoldDB" id="A0A6N9Q7U5"/>
<feature type="transmembrane region" description="Helical" evidence="8">
    <location>
        <begin position="220"/>
        <end position="242"/>
    </location>
</feature>
<accession>A0A6N9Q7U5</accession>
<keyword evidence="3" id="KW-0813">Transport</keyword>
<feature type="transmembrane region" description="Helical" evidence="8">
    <location>
        <begin position="113"/>
        <end position="136"/>
    </location>
</feature>
<keyword evidence="5 8" id="KW-0812">Transmembrane</keyword>
<comment type="subcellular location">
    <subcellularLocation>
        <location evidence="1">Membrane</location>
        <topology evidence="1">Multi-pass membrane protein</topology>
    </subcellularLocation>
</comment>
<feature type="transmembrane region" description="Helical" evidence="8">
    <location>
        <begin position="148"/>
        <end position="167"/>
    </location>
</feature>
<dbReference type="GO" id="GO:0009847">
    <property type="term" value="P:spore germination"/>
    <property type="evidence" value="ECO:0007669"/>
    <property type="project" value="InterPro"/>
</dbReference>
<evidence type="ECO:0000313" key="10">
    <source>
        <dbReference type="Proteomes" id="UP000448943"/>
    </source>
</evidence>
<dbReference type="Proteomes" id="UP000448943">
    <property type="component" value="Unassembled WGS sequence"/>
</dbReference>
<feature type="transmembrane region" description="Helical" evidence="8">
    <location>
        <begin position="187"/>
        <end position="208"/>
    </location>
</feature>
<dbReference type="PANTHER" id="PTHR34975">
    <property type="entry name" value="SPORE GERMINATION PROTEIN A2"/>
    <property type="match status" value="1"/>
</dbReference>
<organism evidence="9 10">
    <name type="scientific">Chengkuizengella marina</name>
    <dbReference type="NCBI Taxonomy" id="2507566"/>
    <lineage>
        <taxon>Bacteria</taxon>
        <taxon>Bacillati</taxon>
        <taxon>Bacillota</taxon>
        <taxon>Bacilli</taxon>
        <taxon>Bacillales</taxon>
        <taxon>Paenibacillaceae</taxon>
        <taxon>Chengkuizengella</taxon>
    </lineage>
</organism>
<feature type="transmembrane region" description="Helical" evidence="8">
    <location>
        <begin position="81"/>
        <end position="101"/>
    </location>
</feature>
<evidence type="ECO:0000256" key="2">
    <source>
        <dbReference type="ARBA" id="ARBA00007998"/>
    </source>
</evidence>
<sequence length="367" mass="41302">MLEQSKISNRQLTILIVQFIIGSKILFVPASLAADSEQDVWLSGLIAIVVGVFVAWFYAHLALQFKNQGILQYSEIVLGKWIGKLVNIVLCIYFLIIAAFLVRDIADFMTIQIIPGTPILAIMIVFMILTIIGVRLGLEVLSRAAEIFNPWVIFLLLLLLVSVSTQIEWKNMFPVFDHQMKHIMKSSLTFITFPYLEMIIFLQIIPYVNKPSRVKRNMIVGTVLGGGMLVVVTLFCILILGVDSTTRHIYPTYALAKKITIGEFISRIEVIVAGVWFLTIFIKLSLCLYFIAASIVQLFALKTYKPLTFPIGIILIFLAIILVPNMAYLTNFDATTWIPIAIIVGFILPFIIYIVHRLKIAASGKKT</sequence>
<reference evidence="9 10" key="1">
    <citation type="submission" date="2019-01" db="EMBL/GenBank/DDBJ databases">
        <title>Chengkuizengella sp. nov., isolated from deep-sea sediment of East Pacific Ocean.</title>
        <authorList>
            <person name="Yang J."/>
            <person name="Lai Q."/>
            <person name="Shao Z."/>
        </authorList>
    </citation>
    <scope>NUCLEOTIDE SEQUENCE [LARGE SCALE GENOMIC DNA]</scope>
    <source>
        <strain evidence="9 10">YPA3-1-1</strain>
    </source>
</reference>
<dbReference type="Pfam" id="PF03845">
    <property type="entry name" value="Spore_permease"/>
    <property type="match status" value="1"/>
</dbReference>